<dbReference type="GO" id="GO:0016051">
    <property type="term" value="P:carbohydrate biosynthetic process"/>
    <property type="evidence" value="ECO:0007669"/>
    <property type="project" value="InterPro"/>
</dbReference>
<dbReference type="AlphaFoldDB" id="A0A5J5LLF6"/>
<dbReference type="PROSITE" id="PS50844">
    <property type="entry name" value="AFP_LIKE"/>
    <property type="match status" value="1"/>
</dbReference>
<dbReference type="InterPro" id="IPR013974">
    <property type="entry name" value="SAF"/>
</dbReference>
<dbReference type="SMART" id="SM00858">
    <property type="entry name" value="SAF"/>
    <property type="match status" value="1"/>
</dbReference>
<reference evidence="3 4" key="1">
    <citation type="submission" date="2018-11" db="EMBL/GenBank/DDBJ databases">
        <title>Genomic analysis of Haloarcula hispanica CBA1121.</title>
        <authorList>
            <person name="Kim Y.B."/>
            <person name="Roh S.W."/>
        </authorList>
    </citation>
    <scope>NUCLEOTIDE SEQUENCE [LARGE SCALE GENOMIC DNA]</scope>
    <source>
        <strain evidence="3 4">CBA1121</strain>
    </source>
</reference>
<dbReference type="EMBL" id="RQWK01000001">
    <property type="protein sequence ID" value="KAA9410366.1"/>
    <property type="molecule type" value="Genomic_DNA"/>
</dbReference>
<sequence length="355" mass="39361">MTIQYPGGEIGPDKPTFVIAEAGSNHNGDLDKAKQLVDAAVDAGADAVKFQTFRAEDHYVENSGGADYIQDDRSLYEILESLEMPYEWIPELHAYAEKRDILFLSTPSDIRSARELDPHVPFFKIESFNLSNHQFLDSLTELDKPLLLSTGAHDLDEIRESVAILNDLDLDFILLHCVSAYPTPLEKINVRSITTLKNEFDVPIGFSDHTLDPSVAPSAAVALGACVVEKHFTLDKSMDGPDHEFALEPDELTEMVDSIRKTETVLGDGTVRVVDEAEELKDLVRRFVQATDDVSEGEVITRDNTDLLSPGKRRNGVKPKHYETLLGRTATRDIPSGAGVRWQDVEGGKPDESEK</sequence>
<feature type="region of interest" description="Disordered" evidence="1">
    <location>
        <begin position="332"/>
        <end position="355"/>
    </location>
</feature>
<feature type="domain" description="AFP-like" evidence="2">
    <location>
        <begin position="287"/>
        <end position="348"/>
    </location>
</feature>
<dbReference type="InterPro" id="IPR013785">
    <property type="entry name" value="Aldolase_TIM"/>
</dbReference>
<evidence type="ECO:0000259" key="2">
    <source>
        <dbReference type="PROSITE" id="PS50844"/>
    </source>
</evidence>
<dbReference type="InterPro" id="IPR006190">
    <property type="entry name" value="SAF_AFP_Neu5Ac"/>
</dbReference>
<dbReference type="Pfam" id="PF08666">
    <property type="entry name" value="SAF"/>
    <property type="match status" value="1"/>
</dbReference>
<dbReference type="PANTHER" id="PTHR42966">
    <property type="entry name" value="N-ACETYLNEURAMINATE SYNTHASE"/>
    <property type="match status" value="1"/>
</dbReference>
<dbReference type="GO" id="GO:0047444">
    <property type="term" value="F:N-acylneuraminate-9-phosphate synthase activity"/>
    <property type="evidence" value="ECO:0007669"/>
    <property type="project" value="TreeGrafter"/>
</dbReference>
<dbReference type="SUPFAM" id="SSF51269">
    <property type="entry name" value="AFP III-like domain"/>
    <property type="match status" value="1"/>
</dbReference>
<dbReference type="Gene3D" id="3.20.20.70">
    <property type="entry name" value="Aldolase class I"/>
    <property type="match status" value="1"/>
</dbReference>
<feature type="compositionally biased region" description="Basic and acidic residues" evidence="1">
    <location>
        <begin position="343"/>
        <end position="355"/>
    </location>
</feature>
<gene>
    <name evidence="3" type="ORF">EGO51_11320</name>
</gene>
<dbReference type="InterPro" id="IPR036732">
    <property type="entry name" value="AFP_Neu5c_C_sf"/>
</dbReference>
<dbReference type="CDD" id="cd11615">
    <property type="entry name" value="SAF_NeuB_like"/>
    <property type="match status" value="1"/>
</dbReference>
<evidence type="ECO:0000313" key="3">
    <source>
        <dbReference type="EMBL" id="KAA9410366.1"/>
    </source>
</evidence>
<dbReference type="Proteomes" id="UP000326244">
    <property type="component" value="Unassembled WGS sequence"/>
</dbReference>
<accession>A0A5J5LLF6</accession>
<dbReference type="InterPro" id="IPR013132">
    <property type="entry name" value="PseI/NeuA/B-like_N"/>
</dbReference>
<dbReference type="Pfam" id="PF03102">
    <property type="entry name" value="NeuB"/>
    <property type="match status" value="1"/>
</dbReference>
<name>A0A5J5LLF6_HALHI</name>
<evidence type="ECO:0000256" key="1">
    <source>
        <dbReference type="SAM" id="MobiDB-lite"/>
    </source>
</evidence>
<dbReference type="PANTHER" id="PTHR42966:SF1">
    <property type="entry name" value="SIALIC ACID SYNTHASE"/>
    <property type="match status" value="1"/>
</dbReference>
<comment type="caution">
    <text evidence="3">The sequence shown here is derived from an EMBL/GenBank/DDBJ whole genome shotgun (WGS) entry which is preliminary data.</text>
</comment>
<proteinExistence type="predicted"/>
<dbReference type="Gene3D" id="3.90.1210.10">
    <property type="entry name" value="Antifreeze-like/N-acetylneuraminic acid synthase C-terminal domain"/>
    <property type="match status" value="1"/>
</dbReference>
<organism evidence="3 4">
    <name type="scientific">Haloarcula hispanica</name>
    <dbReference type="NCBI Taxonomy" id="51589"/>
    <lineage>
        <taxon>Archaea</taxon>
        <taxon>Methanobacteriati</taxon>
        <taxon>Methanobacteriota</taxon>
        <taxon>Stenosarchaea group</taxon>
        <taxon>Halobacteria</taxon>
        <taxon>Halobacteriales</taxon>
        <taxon>Haloarculaceae</taxon>
        <taxon>Haloarcula</taxon>
    </lineage>
</organism>
<protein>
    <submittedName>
        <fullName evidence="3">Shikimate dehydrogenase</fullName>
    </submittedName>
</protein>
<evidence type="ECO:0000313" key="4">
    <source>
        <dbReference type="Proteomes" id="UP000326244"/>
    </source>
</evidence>
<dbReference type="RefSeq" id="WP_151103605.1">
    <property type="nucleotide sequence ID" value="NZ_RQWK01000001.1"/>
</dbReference>
<dbReference type="InterPro" id="IPR051690">
    <property type="entry name" value="PseI-like"/>
</dbReference>
<dbReference type="SUPFAM" id="SSF51569">
    <property type="entry name" value="Aldolase"/>
    <property type="match status" value="1"/>
</dbReference>
<dbReference type="InterPro" id="IPR057736">
    <property type="entry name" value="SAF_PseI/NeuA/NeuB"/>
</dbReference>